<name>A0ABD3AQ08_9GENT</name>
<dbReference type="Proteomes" id="UP001630127">
    <property type="component" value="Unassembled WGS sequence"/>
</dbReference>
<evidence type="ECO:0000313" key="3">
    <source>
        <dbReference type="Proteomes" id="UP001630127"/>
    </source>
</evidence>
<dbReference type="Pfam" id="PF13966">
    <property type="entry name" value="zf-RVT"/>
    <property type="match status" value="1"/>
</dbReference>
<evidence type="ECO:0000259" key="1">
    <source>
        <dbReference type="Pfam" id="PF13966"/>
    </source>
</evidence>
<keyword evidence="3" id="KW-1185">Reference proteome</keyword>
<dbReference type="InterPro" id="IPR026960">
    <property type="entry name" value="RVT-Znf"/>
</dbReference>
<comment type="caution">
    <text evidence="2">The sequence shown here is derived from an EMBL/GenBank/DDBJ whole genome shotgun (WGS) entry which is preliminary data.</text>
</comment>
<feature type="domain" description="Reverse transcriptase zinc-binding" evidence="1">
    <location>
        <begin position="11"/>
        <end position="87"/>
    </location>
</feature>
<gene>
    <name evidence="2" type="ORF">ACH5RR_006802</name>
</gene>
<reference evidence="2 3" key="1">
    <citation type="submission" date="2024-11" db="EMBL/GenBank/DDBJ databases">
        <title>A near-complete genome assembly of Cinchona calisaya.</title>
        <authorList>
            <person name="Lian D.C."/>
            <person name="Zhao X.W."/>
            <person name="Wei L."/>
        </authorList>
    </citation>
    <scope>NUCLEOTIDE SEQUENCE [LARGE SCALE GENOMIC DNA]</scope>
    <source>
        <tissue evidence="2">Nenye</tissue>
    </source>
</reference>
<dbReference type="EMBL" id="JBJUIK010000003">
    <property type="protein sequence ID" value="KAL3533281.1"/>
    <property type="molecule type" value="Genomic_DNA"/>
</dbReference>
<dbReference type="AlphaFoldDB" id="A0ABD3AQ08"/>
<proteinExistence type="predicted"/>
<evidence type="ECO:0000313" key="2">
    <source>
        <dbReference type="EMBL" id="KAL3533281.1"/>
    </source>
</evidence>
<accession>A0ABD3AQ08</accession>
<organism evidence="2 3">
    <name type="scientific">Cinchona calisaya</name>
    <dbReference type="NCBI Taxonomy" id="153742"/>
    <lineage>
        <taxon>Eukaryota</taxon>
        <taxon>Viridiplantae</taxon>
        <taxon>Streptophyta</taxon>
        <taxon>Embryophyta</taxon>
        <taxon>Tracheophyta</taxon>
        <taxon>Spermatophyta</taxon>
        <taxon>Magnoliopsida</taxon>
        <taxon>eudicotyledons</taxon>
        <taxon>Gunneridae</taxon>
        <taxon>Pentapetalae</taxon>
        <taxon>asterids</taxon>
        <taxon>lamiids</taxon>
        <taxon>Gentianales</taxon>
        <taxon>Rubiaceae</taxon>
        <taxon>Cinchonoideae</taxon>
        <taxon>Cinchoneae</taxon>
        <taxon>Cinchona</taxon>
    </lineage>
</organism>
<protein>
    <recommendedName>
        <fullName evidence="1">Reverse transcriptase zinc-binding domain-containing protein</fullName>
    </recommendedName>
</protein>
<sequence length="133" mass="15648">MKNFLPLQLMRVLCQNRNKIKSLEYICSAQILIKVLVFLWKLLNRFLPFANVLLEFGFALPSKCYFCNSLGSLDHFFVHCHYVKNAWGRFESIISILRTEVSSPSHKLQSWWLHLSSSIEEQLMLLLPTLICW</sequence>